<dbReference type="AlphaFoldDB" id="A0A8T1HS81"/>
<comment type="caution">
    <text evidence="1">The sequence shown here is derived from an EMBL/GenBank/DDBJ whole genome shotgun (WGS) entry which is preliminary data.</text>
</comment>
<sequence>MKRMSFCATHLRNARTQSRDIFTEKRLPSAMEMHSCNPSKGNDVFAQPQTVRDLCETSIATYHSSS</sequence>
<reference evidence="1" key="1">
    <citation type="submission" date="2018-05" db="EMBL/GenBank/DDBJ databases">
        <title>Effector identification in a new, highly contiguous assembly of the strawberry crown rot pathogen Phytophthora cactorum.</title>
        <authorList>
            <person name="Armitage A.D."/>
            <person name="Nellist C.F."/>
            <person name="Bates H."/>
            <person name="Vickerstaff R.J."/>
            <person name="Harrison R.J."/>
        </authorList>
    </citation>
    <scope>NUCLEOTIDE SEQUENCE</scope>
    <source>
        <strain evidence="1">P421</strain>
    </source>
</reference>
<gene>
    <name evidence="1" type="ORF">PC129_g13765</name>
</gene>
<evidence type="ECO:0000313" key="1">
    <source>
        <dbReference type="EMBL" id="KAG3215340.1"/>
    </source>
</evidence>
<name>A0A8T1HS81_9STRA</name>
<accession>A0A8T1HS81</accession>
<organism evidence="1 2">
    <name type="scientific">Phytophthora cactorum</name>
    <dbReference type="NCBI Taxonomy" id="29920"/>
    <lineage>
        <taxon>Eukaryota</taxon>
        <taxon>Sar</taxon>
        <taxon>Stramenopiles</taxon>
        <taxon>Oomycota</taxon>
        <taxon>Peronosporomycetes</taxon>
        <taxon>Peronosporales</taxon>
        <taxon>Peronosporaceae</taxon>
        <taxon>Phytophthora</taxon>
    </lineage>
</organism>
<proteinExistence type="predicted"/>
<protein>
    <submittedName>
        <fullName evidence="1">Uncharacterized protein</fullName>
    </submittedName>
</protein>
<dbReference type="EMBL" id="RCMV01000564">
    <property type="protein sequence ID" value="KAG3215340.1"/>
    <property type="molecule type" value="Genomic_DNA"/>
</dbReference>
<dbReference type="Proteomes" id="UP000760860">
    <property type="component" value="Unassembled WGS sequence"/>
</dbReference>
<evidence type="ECO:0000313" key="2">
    <source>
        <dbReference type="Proteomes" id="UP000760860"/>
    </source>
</evidence>